<dbReference type="InterPro" id="IPR052960">
    <property type="entry name" value="GlcN6P_deaminase-like"/>
</dbReference>
<name>A0ABS7CCU0_9BACL</name>
<keyword evidence="2" id="KW-1185">Reference proteome</keyword>
<accession>A0ABS7CCU0</accession>
<dbReference type="Proteomes" id="UP001519887">
    <property type="component" value="Unassembled WGS sequence"/>
</dbReference>
<gene>
    <name evidence="1" type="ORF">K0U00_31950</name>
</gene>
<evidence type="ECO:0000313" key="1">
    <source>
        <dbReference type="EMBL" id="MBW7458667.1"/>
    </source>
</evidence>
<dbReference type="InterPro" id="IPR037171">
    <property type="entry name" value="NagB/RpiA_transferase-like"/>
</dbReference>
<feature type="non-terminal residue" evidence="1">
    <location>
        <position position="1"/>
    </location>
</feature>
<dbReference type="PANTHER" id="PTHR42892:SF1">
    <property type="entry name" value="GLUCOSAMINE-6-PHOSPHATE ISOMERASE"/>
    <property type="match status" value="1"/>
</dbReference>
<protein>
    <recommendedName>
        <fullName evidence="3">Glucosamine-6-phosphate deaminase</fullName>
    </recommendedName>
</protein>
<dbReference type="Gene3D" id="3.40.50.1360">
    <property type="match status" value="1"/>
</dbReference>
<dbReference type="PANTHER" id="PTHR42892">
    <property type="entry name" value="GLUCOSAMINE-6-PHOSPHATE DEAMINASE-LIKE PROTEIN BT_0258-RELATED"/>
    <property type="match status" value="1"/>
</dbReference>
<dbReference type="EMBL" id="JAHZIK010001292">
    <property type="protein sequence ID" value="MBW7458667.1"/>
    <property type="molecule type" value="Genomic_DNA"/>
</dbReference>
<reference evidence="1 2" key="1">
    <citation type="submission" date="2021-07" db="EMBL/GenBank/DDBJ databases">
        <title>Paenibacillus radiodurans sp. nov., isolated from the southeastern edge of Tengger Desert.</title>
        <authorList>
            <person name="Zhang G."/>
        </authorList>
    </citation>
    <scope>NUCLEOTIDE SEQUENCE [LARGE SCALE GENOMIC DNA]</scope>
    <source>
        <strain evidence="1 2">CCM 7311</strain>
    </source>
</reference>
<proteinExistence type="predicted"/>
<sequence length="73" mass="8005">VMRSRKLCLVAVGEGKADIVARSLLGPITTELPATLVQLHPDVDIVLDHAAAKVFEEQYQSRDTSNIQIRHLG</sequence>
<comment type="caution">
    <text evidence="1">The sequence shown here is derived from an EMBL/GenBank/DDBJ whole genome shotgun (WGS) entry which is preliminary data.</text>
</comment>
<evidence type="ECO:0008006" key="3">
    <source>
        <dbReference type="Google" id="ProtNLM"/>
    </source>
</evidence>
<evidence type="ECO:0000313" key="2">
    <source>
        <dbReference type="Proteomes" id="UP001519887"/>
    </source>
</evidence>
<organism evidence="1 2">
    <name type="scientific">Paenibacillus sepulcri</name>
    <dbReference type="NCBI Taxonomy" id="359917"/>
    <lineage>
        <taxon>Bacteria</taxon>
        <taxon>Bacillati</taxon>
        <taxon>Bacillota</taxon>
        <taxon>Bacilli</taxon>
        <taxon>Bacillales</taxon>
        <taxon>Paenibacillaceae</taxon>
        <taxon>Paenibacillus</taxon>
    </lineage>
</organism>
<dbReference type="SUPFAM" id="SSF100950">
    <property type="entry name" value="NagB/RpiA/CoA transferase-like"/>
    <property type="match status" value="1"/>
</dbReference>